<organism evidence="1 2">
    <name type="scientific">Candidatus Methylomirabilis lanthanidiphila</name>
    <dbReference type="NCBI Taxonomy" id="2211376"/>
    <lineage>
        <taxon>Bacteria</taxon>
        <taxon>Candidatus Methylomirabilota</taxon>
        <taxon>Candidatus Methylomirabilia</taxon>
        <taxon>Candidatus Methylomirabilales</taxon>
        <taxon>Candidatus Methylomirabilaceae</taxon>
        <taxon>Candidatus Methylomirabilis</taxon>
    </lineage>
</organism>
<protein>
    <submittedName>
        <fullName evidence="1">Uncharacterized protein</fullName>
    </submittedName>
</protein>
<evidence type="ECO:0000313" key="2">
    <source>
        <dbReference type="Proteomes" id="UP000334340"/>
    </source>
</evidence>
<name>A0A564ZM47_9BACT</name>
<reference evidence="1 2" key="1">
    <citation type="submission" date="2019-07" db="EMBL/GenBank/DDBJ databases">
        <authorList>
            <person name="Cremers G."/>
        </authorList>
    </citation>
    <scope>NUCLEOTIDE SEQUENCE [LARGE SCALE GENOMIC DNA]</scope>
</reference>
<accession>A0A564ZM47</accession>
<sequence length="61" mass="6955">MRRRRAHGHESQYRARTFPWLVIASDQRERGNLTVVVLKYCEIVSVVALSRNDVDGGLSGK</sequence>
<dbReference type="Proteomes" id="UP000334340">
    <property type="component" value="Unassembled WGS sequence"/>
</dbReference>
<keyword evidence="2" id="KW-1185">Reference proteome</keyword>
<proteinExistence type="predicted"/>
<dbReference type="AlphaFoldDB" id="A0A564ZM47"/>
<evidence type="ECO:0000313" key="1">
    <source>
        <dbReference type="EMBL" id="VUZ86394.1"/>
    </source>
</evidence>
<gene>
    <name evidence="1" type="ORF">MELA_02797</name>
</gene>
<dbReference type="EMBL" id="CABIKM010000055">
    <property type="protein sequence ID" value="VUZ86394.1"/>
    <property type="molecule type" value="Genomic_DNA"/>
</dbReference>